<keyword evidence="5" id="KW-1185">Reference proteome</keyword>
<dbReference type="RefSeq" id="WP_045547039.1">
    <property type="nucleotide sequence ID" value="NZ_JZDQ02000030.1"/>
</dbReference>
<evidence type="ECO:0000256" key="2">
    <source>
        <dbReference type="SAM" id="Phobius"/>
    </source>
</evidence>
<proteinExistence type="predicted"/>
<dbReference type="SUPFAM" id="SSF63829">
    <property type="entry name" value="Calcium-dependent phosphotriesterase"/>
    <property type="match status" value="1"/>
</dbReference>
<dbReference type="Proteomes" id="UP000033772">
    <property type="component" value="Unassembled WGS sequence"/>
</dbReference>
<dbReference type="OrthoDB" id="9801244at2"/>
<reference evidence="4" key="1">
    <citation type="submission" date="2016-10" db="EMBL/GenBank/DDBJ databases">
        <title>Draft Genome Sequence of Nocardioides luteus Strain BAFB, an Alkane-Degrading Bacterium Isolated from JP-7 Polluted Soil.</title>
        <authorList>
            <person name="Brown L."/>
            <person name="Ruiz O.N."/>
            <person name="Gunasekera T."/>
        </authorList>
    </citation>
    <scope>NUCLEOTIDE SEQUENCE [LARGE SCALE GENOMIC DNA]</scope>
    <source>
        <strain evidence="4">BAFB</strain>
    </source>
</reference>
<protein>
    <recommendedName>
        <fullName evidence="6">WD40 repeat domain-containing protein</fullName>
    </recommendedName>
</protein>
<accession>A0A1J4N3Q6</accession>
<comment type="caution">
    <text evidence="4">The sequence shown here is derived from an EMBL/GenBank/DDBJ whole genome shotgun (WGS) entry which is preliminary data.</text>
</comment>
<dbReference type="STRING" id="1844.UG56_019775"/>
<feature type="region of interest" description="Disordered" evidence="1">
    <location>
        <begin position="263"/>
        <end position="304"/>
    </location>
</feature>
<evidence type="ECO:0000313" key="5">
    <source>
        <dbReference type="Proteomes" id="UP000033772"/>
    </source>
</evidence>
<dbReference type="EMBL" id="JZDQ02000030">
    <property type="protein sequence ID" value="OIJ25009.1"/>
    <property type="molecule type" value="Genomic_DNA"/>
</dbReference>
<evidence type="ECO:0000256" key="1">
    <source>
        <dbReference type="SAM" id="MobiDB-lite"/>
    </source>
</evidence>
<gene>
    <name evidence="4" type="ORF">UG56_019775</name>
</gene>
<keyword evidence="2" id="KW-0472">Membrane</keyword>
<sequence>MKAVVAAAGALGLVLISSVPAHAAGDDVLFSFSDPTISEASALTPLGKGLYATTNDSGDSGRVFTVDSSGDTVGVTHWAADPVDVEGLAPAGRHHVWVGDIGDNNSVWDSIRIAKMPVGRGERTVSPTVYELVYPDGPHNAESLLAHPDGRVFVATKDWGGGRLYAVPKRLDPDGPNRLKEVAPVIPMATDGAFFPDGKHVVVRGYYSATIYDWPSMDRVGSFRTPDQEQGEAIGVTAEGEVVVTSEGIRAEVIRVDPALVSDVLGEGPSPTADPTPTDGPEPVGGDEAESTDSGEDGDSDAGGSLGPVALVVLAVAAYFIFRKRT</sequence>
<organism evidence="4 5">
    <name type="scientific">Nocardioides luteus</name>
    <dbReference type="NCBI Taxonomy" id="1844"/>
    <lineage>
        <taxon>Bacteria</taxon>
        <taxon>Bacillati</taxon>
        <taxon>Actinomycetota</taxon>
        <taxon>Actinomycetes</taxon>
        <taxon>Propionibacteriales</taxon>
        <taxon>Nocardioidaceae</taxon>
        <taxon>Nocardioides</taxon>
    </lineage>
</organism>
<keyword evidence="2" id="KW-1133">Transmembrane helix</keyword>
<feature type="chain" id="PRO_5009630505" description="WD40 repeat domain-containing protein" evidence="3">
    <location>
        <begin position="24"/>
        <end position="326"/>
    </location>
</feature>
<keyword evidence="2" id="KW-0812">Transmembrane</keyword>
<name>A0A1J4N3Q6_9ACTN</name>
<feature type="signal peptide" evidence="3">
    <location>
        <begin position="1"/>
        <end position="23"/>
    </location>
</feature>
<dbReference type="AlphaFoldDB" id="A0A1J4N3Q6"/>
<feature type="compositionally biased region" description="Acidic residues" evidence="1">
    <location>
        <begin position="285"/>
        <end position="300"/>
    </location>
</feature>
<evidence type="ECO:0000256" key="3">
    <source>
        <dbReference type="SAM" id="SignalP"/>
    </source>
</evidence>
<feature type="transmembrane region" description="Helical" evidence="2">
    <location>
        <begin position="302"/>
        <end position="322"/>
    </location>
</feature>
<evidence type="ECO:0008006" key="6">
    <source>
        <dbReference type="Google" id="ProtNLM"/>
    </source>
</evidence>
<keyword evidence="3" id="KW-0732">Signal</keyword>
<evidence type="ECO:0000313" key="4">
    <source>
        <dbReference type="EMBL" id="OIJ25009.1"/>
    </source>
</evidence>